<sequence>MPVTVHVNENIPERWTSGKAASDEELLKSACTVEYGKCEKILQSSFSRSMLRKNHISPSINGFVYSMIHAYSNHHTVSIRPEDVWFAILSQLSFYINAHAEELRSFFVAHEGRKQLEVVEIGALENVDMSKMTERMTELIQNNIVDPELREWIMPTFSTTTDSDRVVASILMMGSLQAYFEYRFSICCGMPSVTLLGERDDWNKILERVDKMAQLGDEPTRFVALLKPVLRRFIASFDDPVAPDLISFWARAVNRYSGSGMDFCCGWVAAFCMWDVEGKYIGRESYPDCYELDGIQYHMADIKKVPSGSVAVPLTIDDNGNIFPARMVAGSVGIKANFAAEAPAVSSSPTPNSSNCGNGVGQPGSAIEPVTGWWTFASK</sequence>
<dbReference type="RefSeq" id="XP_014174965.1">
    <property type="nucleotide sequence ID" value="XM_014319490.1"/>
</dbReference>
<protein>
    <submittedName>
        <fullName evidence="2">Uncharacterized protein</fullName>
    </submittedName>
</protein>
<dbReference type="PANTHER" id="PTHR31252:SF11">
    <property type="entry name" value="DUF4419 DOMAIN-CONTAINING PROTEIN"/>
    <property type="match status" value="1"/>
</dbReference>
<evidence type="ECO:0000313" key="2">
    <source>
        <dbReference type="EMBL" id="EFX05483.1"/>
    </source>
</evidence>
<evidence type="ECO:0000313" key="3">
    <source>
        <dbReference type="Proteomes" id="UP000007796"/>
    </source>
</evidence>
<accession>F0XAP6</accession>
<reference evidence="2 3" key="1">
    <citation type="journal article" date="2011" name="Proc. Natl. Acad. Sci. U.S.A.">
        <title>Genome and transcriptome analyses of the mountain pine beetle-fungal symbiont Grosmannia clavigera, a lodgepole pine pathogen.</title>
        <authorList>
            <person name="DiGuistini S."/>
            <person name="Wang Y."/>
            <person name="Liao N.Y."/>
            <person name="Taylor G."/>
            <person name="Tanguay P."/>
            <person name="Feau N."/>
            <person name="Henrissat B."/>
            <person name="Chan S.K."/>
            <person name="Hesse-Orce U."/>
            <person name="Alamouti S.M."/>
            <person name="Tsui C.K.M."/>
            <person name="Docking R.T."/>
            <person name="Levasseur A."/>
            <person name="Haridas S."/>
            <person name="Robertson G."/>
            <person name="Birol I."/>
            <person name="Holt R.A."/>
            <person name="Marra M.A."/>
            <person name="Hamelin R.C."/>
            <person name="Hirst M."/>
            <person name="Jones S.J.M."/>
            <person name="Bohlmann J."/>
            <person name="Breuil C."/>
        </authorList>
    </citation>
    <scope>NUCLEOTIDE SEQUENCE [LARGE SCALE GENOMIC DNA]</scope>
    <source>
        <strain evidence="3">kw1407 / UAMH 11150</strain>
    </source>
</reference>
<name>F0XAP6_GROCL</name>
<dbReference type="STRING" id="655863.F0XAP6"/>
<dbReference type="Pfam" id="PF14388">
    <property type="entry name" value="DUF4419"/>
    <property type="match status" value="1"/>
</dbReference>
<dbReference type="InParanoid" id="F0XAP6"/>
<dbReference type="HOGENOM" id="CLU_037155_2_0_1"/>
<organism evidence="3">
    <name type="scientific">Grosmannia clavigera (strain kw1407 / UAMH 11150)</name>
    <name type="common">Blue stain fungus</name>
    <name type="synonym">Graphiocladiella clavigera</name>
    <dbReference type="NCBI Taxonomy" id="655863"/>
    <lineage>
        <taxon>Eukaryota</taxon>
        <taxon>Fungi</taxon>
        <taxon>Dikarya</taxon>
        <taxon>Ascomycota</taxon>
        <taxon>Pezizomycotina</taxon>
        <taxon>Sordariomycetes</taxon>
        <taxon>Sordariomycetidae</taxon>
        <taxon>Ophiostomatales</taxon>
        <taxon>Ophiostomataceae</taxon>
        <taxon>Leptographium</taxon>
    </lineage>
</organism>
<feature type="region of interest" description="Disordered" evidence="1">
    <location>
        <begin position="345"/>
        <end position="364"/>
    </location>
</feature>
<dbReference type="GeneID" id="25976665"/>
<dbReference type="PANTHER" id="PTHR31252">
    <property type="entry name" value="DUF4419 DOMAIN-CONTAINING PROTEIN"/>
    <property type="match status" value="1"/>
</dbReference>
<dbReference type="EMBL" id="GL629735">
    <property type="protein sequence ID" value="EFX05483.1"/>
    <property type="molecule type" value="Genomic_DNA"/>
</dbReference>
<proteinExistence type="predicted"/>
<gene>
    <name evidence="2" type="ORF">CMQ_3552</name>
</gene>
<dbReference type="InterPro" id="IPR025533">
    <property type="entry name" value="DUF4419"/>
</dbReference>
<keyword evidence="3" id="KW-1185">Reference proteome</keyword>
<evidence type="ECO:0000256" key="1">
    <source>
        <dbReference type="SAM" id="MobiDB-lite"/>
    </source>
</evidence>
<dbReference type="eggNOG" id="ENOG502RPX4">
    <property type="taxonomic scope" value="Eukaryota"/>
</dbReference>
<dbReference type="Gene3D" id="1.20.120.1060">
    <property type="match status" value="1"/>
</dbReference>
<dbReference type="OrthoDB" id="9978173at2759"/>
<dbReference type="Proteomes" id="UP000007796">
    <property type="component" value="Unassembled WGS sequence"/>
</dbReference>
<feature type="compositionally biased region" description="Polar residues" evidence="1">
    <location>
        <begin position="345"/>
        <end position="357"/>
    </location>
</feature>
<dbReference type="AlphaFoldDB" id="F0XAP6"/>